<dbReference type="Proteomes" id="UP001528673">
    <property type="component" value="Unassembled WGS sequence"/>
</dbReference>
<dbReference type="InterPro" id="IPR051474">
    <property type="entry name" value="Anti-sigma-K/W_factor"/>
</dbReference>
<evidence type="ECO:0000313" key="3">
    <source>
        <dbReference type="Proteomes" id="UP001528673"/>
    </source>
</evidence>
<dbReference type="InterPro" id="IPR018764">
    <property type="entry name" value="RskA_C"/>
</dbReference>
<organism evidence="2 3">
    <name type="scientific">Curvibacter cyanobacteriorum</name>
    <dbReference type="NCBI Taxonomy" id="3026422"/>
    <lineage>
        <taxon>Bacteria</taxon>
        <taxon>Pseudomonadati</taxon>
        <taxon>Pseudomonadota</taxon>
        <taxon>Betaproteobacteria</taxon>
        <taxon>Burkholderiales</taxon>
        <taxon>Comamonadaceae</taxon>
        <taxon>Curvibacter</taxon>
    </lineage>
</organism>
<reference evidence="2 3" key="1">
    <citation type="submission" date="2023-02" db="EMBL/GenBank/DDBJ databases">
        <title>Bacterial whole genomic sequence of Curvibacter sp. HBC61.</title>
        <authorList>
            <person name="Le V."/>
            <person name="Ko S.-R."/>
            <person name="Ahn C.-Y."/>
            <person name="Oh H.-M."/>
        </authorList>
    </citation>
    <scope>NUCLEOTIDE SEQUENCE [LARGE SCALE GENOMIC DNA]</scope>
    <source>
        <strain evidence="2 3">HBC61</strain>
    </source>
</reference>
<evidence type="ECO:0000313" key="2">
    <source>
        <dbReference type="EMBL" id="MDD0839678.1"/>
    </source>
</evidence>
<comment type="caution">
    <text evidence="2">The sequence shown here is derived from an EMBL/GenBank/DDBJ whole genome shotgun (WGS) entry which is preliminary data.</text>
</comment>
<sequence length="268" mass="28788">MNIGHDKILLQRLAADYGLGTMRGGARRRFEALARQQSAVRSAIHEWQGRLAGLTELQPAVAPPDLVWQRIELALRLEREAAQLERTRRQLNTAPPRNAAALPWWRQLFVWQGVSAAALSLALITWWQPWSTATDSALQAQSQAPRASQALALLLDADQRPAWLALVEEPQAGAPSNTPLQLRLQDLSGQAVPAGRSLQLWAVPAQGTPRSLGVLVPGPAGVVLTARGEQVRGAVVLALSLEVEGGVPESGGPQGPILFKGAISNQVL</sequence>
<keyword evidence="3" id="KW-1185">Reference proteome</keyword>
<gene>
    <name evidence="2" type="ORF">PSQ40_13920</name>
</gene>
<accession>A0ABT5N3N8</accession>
<feature type="domain" description="Anti-sigma K factor RskA C-terminal" evidence="1">
    <location>
        <begin position="114"/>
        <end position="257"/>
    </location>
</feature>
<dbReference type="PANTHER" id="PTHR37461:SF1">
    <property type="entry name" value="ANTI-SIGMA-K FACTOR RSKA"/>
    <property type="match status" value="1"/>
</dbReference>
<dbReference type="PANTHER" id="PTHR37461">
    <property type="entry name" value="ANTI-SIGMA-K FACTOR RSKA"/>
    <property type="match status" value="1"/>
</dbReference>
<proteinExistence type="predicted"/>
<dbReference type="EMBL" id="JAQSIP010000006">
    <property type="protein sequence ID" value="MDD0839678.1"/>
    <property type="molecule type" value="Genomic_DNA"/>
</dbReference>
<evidence type="ECO:0000259" key="1">
    <source>
        <dbReference type="Pfam" id="PF10099"/>
    </source>
</evidence>
<dbReference type="RefSeq" id="WP_273952146.1">
    <property type="nucleotide sequence ID" value="NZ_JAQSIP010000006.1"/>
</dbReference>
<name>A0ABT5N3N8_9BURK</name>
<dbReference type="Pfam" id="PF10099">
    <property type="entry name" value="RskA_C"/>
    <property type="match status" value="1"/>
</dbReference>
<protein>
    <submittedName>
        <fullName evidence="2">Anti-sigma factor</fullName>
    </submittedName>
</protein>